<evidence type="ECO:0000256" key="2">
    <source>
        <dbReference type="SAM" id="SignalP"/>
    </source>
</evidence>
<gene>
    <name evidence="3" type="ORF">E2C01_030217</name>
</gene>
<evidence type="ECO:0000313" key="3">
    <source>
        <dbReference type="EMBL" id="MPC36749.1"/>
    </source>
</evidence>
<comment type="caution">
    <text evidence="3">The sequence shown here is derived from an EMBL/GenBank/DDBJ whole genome shotgun (WGS) entry which is preliminary data.</text>
</comment>
<feature type="region of interest" description="Disordered" evidence="1">
    <location>
        <begin position="23"/>
        <end position="52"/>
    </location>
</feature>
<evidence type="ECO:0000256" key="1">
    <source>
        <dbReference type="SAM" id="MobiDB-lite"/>
    </source>
</evidence>
<dbReference type="AlphaFoldDB" id="A0A5B7EUR8"/>
<feature type="region of interest" description="Disordered" evidence="1">
    <location>
        <begin position="80"/>
        <end position="103"/>
    </location>
</feature>
<organism evidence="3 4">
    <name type="scientific">Portunus trituberculatus</name>
    <name type="common">Swimming crab</name>
    <name type="synonym">Neptunus trituberculatus</name>
    <dbReference type="NCBI Taxonomy" id="210409"/>
    <lineage>
        <taxon>Eukaryota</taxon>
        <taxon>Metazoa</taxon>
        <taxon>Ecdysozoa</taxon>
        <taxon>Arthropoda</taxon>
        <taxon>Crustacea</taxon>
        <taxon>Multicrustacea</taxon>
        <taxon>Malacostraca</taxon>
        <taxon>Eumalacostraca</taxon>
        <taxon>Eucarida</taxon>
        <taxon>Decapoda</taxon>
        <taxon>Pleocyemata</taxon>
        <taxon>Brachyura</taxon>
        <taxon>Eubrachyura</taxon>
        <taxon>Portunoidea</taxon>
        <taxon>Portunidae</taxon>
        <taxon>Portuninae</taxon>
        <taxon>Portunus</taxon>
    </lineage>
</organism>
<evidence type="ECO:0000313" key="4">
    <source>
        <dbReference type="Proteomes" id="UP000324222"/>
    </source>
</evidence>
<keyword evidence="2" id="KW-0732">Signal</keyword>
<reference evidence="3 4" key="1">
    <citation type="submission" date="2019-05" db="EMBL/GenBank/DDBJ databases">
        <title>Another draft genome of Portunus trituberculatus and its Hox gene families provides insights of decapod evolution.</title>
        <authorList>
            <person name="Jeong J.-H."/>
            <person name="Song I."/>
            <person name="Kim S."/>
            <person name="Choi T."/>
            <person name="Kim D."/>
            <person name="Ryu S."/>
            <person name="Kim W."/>
        </authorList>
    </citation>
    <scope>NUCLEOTIDE SEQUENCE [LARGE SCALE GENOMIC DNA]</scope>
    <source>
        <tissue evidence="3">Muscle</tissue>
    </source>
</reference>
<dbReference type="EMBL" id="VSRR010003598">
    <property type="protein sequence ID" value="MPC36749.1"/>
    <property type="molecule type" value="Genomic_DNA"/>
</dbReference>
<feature type="signal peptide" evidence="2">
    <location>
        <begin position="1"/>
        <end position="22"/>
    </location>
</feature>
<dbReference type="Proteomes" id="UP000324222">
    <property type="component" value="Unassembled WGS sequence"/>
</dbReference>
<feature type="compositionally biased region" description="Basic residues" evidence="1">
    <location>
        <begin position="80"/>
        <end position="90"/>
    </location>
</feature>
<protein>
    <recommendedName>
        <fullName evidence="5">Secreted protein</fullName>
    </recommendedName>
</protein>
<keyword evidence="4" id="KW-1185">Reference proteome</keyword>
<feature type="chain" id="PRO_5022856662" description="Secreted protein" evidence="2">
    <location>
        <begin position="23"/>
        <end position="103"/>
    </location>
</feature>
<evidence type="ECO:0008006" key="5">
    <source>
        <dbReference type="Google" id="ProtNLM"/>
    </source>
</evidence>
<sequence length="103" mass="11536">MYTTASLCDSLLLLATAHRTTTVCRPSRRSRAAVNRTSSTRPPSGCQRDVPHTQLYTRLSNSSGDTMRVSMVLAATMRSRRLTPSRRVTSRSRQYWCGRPSTS</sequence>
<name>A0A5B7EUR8_PORTR</name>
<accession>A0A5B7EUR8</accession>
<proteinExistence type="predicted"/>